<proteinExistence type="predicted"/>
<sequence>MPPRQSIVILRSRMRFLPILCLVAIVLASVIGLPATVSHVPKSVSRAEIPATANFVTDRHRVNIDLVPENVIVPTPEFRTPIDSADKNCHGHVDITYQTVASCPSAIDGWLTSRIVMHGGDVMVLNNASQGTGLKMKTDSEYEVSIAGSQIYVFEDGNVVLASNALCEPISDKFEVNRKGLICQPTQNPITAFRRFETIMALYTCFFFFLLGVSTSIFCLPLISKCTSPSTPQPKPQHPCVQRDTSYSYVPLHRDESQISSARHFFVAPEDMYSMEAVFHDEYNPQMQPSTEGKIAAAKSISGVVRATIDKHDPIKSFNSSLNLGPHISDITDDDFSLRKPIYHLVDVDLNNNNRQASNSRSDSGIAYDIINEEKEEDDISIQTCIENES</sequence>
<organism evidence="2 3">
    <name type="scientific">Panagrellus redivivus</name>
    <name type="common">Microworm</name>
    <dbReference type="NCBI Taxonomy" id="6233"/>
    <lineage>
        <taxon>Eukaryota</taxon>
        <taxon>Metazoa</taxon>
        <taxon>Ecdysozoa</taxon>
        <taxon>Nematoda</taxon>
        <taxon>Chromadorea</taxon>
        <taxon>Rhabditida</taxon>
        <taxon>Tylenchina</taxon>
        <taxon>Panagrolaimomorpha</taxon>
        <taxon>Panagrolaimoidea</taxon>
        <taxon>Panagrolaimidae</taxon>
        <taxon>Panagrellus</taxon>
    </lineage>
</organism>
<keyword evidence="1" id="KW-1133">Transmembrane helix</keyword>
<keyword evidence="2" id="KW-1185">Reference proteome</keyword>
<keyword evidence="1" id="KW-0812">Transmembrane</keyword>
<accession>A0A7E4VCG9</accession>
<name>A0A7E4VCG9_PANRE</name>
<keyword evidence="1" id="KW-0472">Membrane</keyword>
<evidence type="ECO:0000313" key="2">
    <source>
        <dbReference type="Proteomes" id="UP000492821"/>
    </source>
</evidence>
<evidence type="ECO:0000313" key="3">
    <source>
        <dbReference type="WBParaSite" id="Pan_g19186.t1"/>
    </source>
</evidence>
<evidence type="ECO:0000256" key="1">
    <source>
        <dbReference type="SAM" id="Phobius"/>
    </source>
</evidence>
<reference evidence="3" key="2">
    <citation type="submission" date="2020-10" db="UniProtKB">
        <authorList>
            <consortium name="WormBaseParasite"/>
        </authorList>
    </citation>
    <scope>IDENTIFICATION</scope>
</reference>
<dbReference type="Proteomes" id="UP000492821">
    <property type="component" value="Unassembled WGS sequence"/>
</dbReference>
<protein>
    <submittedName>
        <fullName evidence="3">Altered inheritance of mitochondria protein 24, mitochondrial</fullName>
    </submittedName>
</protein>
<reference evidence="2" key="1">
    <citation type="journal article" date="2013" name="Genetics">
        <title>The draft genome and transcriptome of Panagrellus redivivus are shaped by the harsh demands of a free-living lifestyle.</title>
        <authorList>
            <person name="Srinivasan J."/>
            <person name="Dillman A.R."/>
            <person name="Macchietto M.G."/>
            <person name="Heikkinen L."/>
            <person name="Lakso M."/>
            <person name="Fracchia K.M."/>
            <person name="Antoshechkin I."/>
            <person name="Mortazavi A."/>
            <person name="Wong G."/>
            <person name="Sternberg P.W."/>
        </authorList>
    </citation>
    <scope>NUCLEOTIDE SEQUENCE [LARGE SCALE GENOMIC DNA]</scope>
    <source>
        <strain evidence="2">MT8872</strain>
    </source>
</reference>
<feature type="transmembrane region" description="Helical" evidence="1">
    <location>
        <begin position="200"/>
        <end position="223"/>
    </location>
</feature>
<dbReference type="AlphaFoldDB" id="A0A7E4VCG9"/>
<dbReference type="WBParaSite" id="Pan_g19186.t1">
    <property type="protein sequence ID" value="Pan_g19186.t1"/>
    <property type="gene ID" value="Pan_g19186"/>
</dbReference>